<keyword evidence="3" id="KW-1185">Reference proteome</keyword>
<dbReference type="AlphaFoldDB" id="A0A918FKN3"/>
<evidence type="ECO:0000313" key="2">
    <source>
        <dbReference type="EMBL" id="GGR48014.1"/>
    </source>
</evidence>
<proteinExistence type="predicted"/>
<dbReference type="EMBL" id="BMSX01000023">
    <property type="protein sequence ID" value="GGR48014.1"/>
    <property type="molecule type" value="Genomic_DNA"/>
</dbReference>
<dbReference type="RefSeq" id="WP_189942589.1">
    <property type="nucleotide sequence ID" value="NZ_BMSX01000023.1"/>
</dbReference>
<dbReference type="InterPro" id="IPR010982">
    <property type="entry name" value="Lambda_DNA-bd_dom_sf"/>
</dbReference>
<sequence length="122" mass="12926">MGHNGELGDFLRSRRALLTPNTAGLPPGAGRAGCPSREEVAPLAGVTTDYTRLEQGRHPHLSEAVLASVPHALRLDDERGYLFALTRPASHRPVAPAHAPSGADPVRGPPEAGVHRASRHSR</sequence>
<reference evidence="2" key="1">
    <citation type="journal article" date="2014" name="Int. J. Syst. Evol. Microbiol.">
        <title>Complete genome sequence of Corynebacterium casei LMG S-19264T (=DSM 44701T), isolated from a smear-ripened cheese.</title>
        <authorList>
            <consortium name="US DOE Joint Genome Institute (JGI-PGF)"/>
            <person name="Walter F."/>
            <person name="Albersmeier A."/>
            <person name="Kalinowski J."/>
            <person name="Ruckert C."/>
        </authorList>
    </citation>
    <scope>NUCLEOTIDE SEQUENCE</scope>
    <source>
        <strain evidence="2">JCM 4346</strain>
    </source>
</reference>
<dbReference type="GO" id="GO:0003677">
    <property type="term" value="F:DNA binding"/>
    <property type="evidence" value="ECO:0007669"/>
    <property type="project" value="InterPro"/>
</dbReference>
<reference evidence="2" key="2">
    <citation type="submission" date="2020-09" db="EMBL/GenBank/DDBJ databases">
        <authorList>
            <person name="Sun Q."/>
            <person name="Ohkuma M."/>
        </authorList>
    </citation>
    <scope>NUCLEOTIDE SEQUENCE</scope>
    <source>
        <strain evidence="2">JCM 4346</strain>
    </source>
</reference>
<dbReference type="Gene3D" id="1.10.260.40">
    <property type="entry name" value="lambda repressor-like DNA-binding domains"/>
    <property type="match status" value="1"/>
</dbReference>
<name>A0A918FKN3_9ACTN</name>
<feature type="region of interest" description="Disordered" evidence="1">
    <location>
        <begin position="90"/>
        <end position="122"/>
    </location>
</feature>
<comment type="caution">
    <text evidence="2">The sequence shown here is derived from an EMBL/GenBank/DDBJ whole genome shotgun (WGS) entry which is preliminary data.</text>
</comment>
<gene>
    <name evidence="2" type="ORF">GCM10010251_76340</name>
</gene>
<dbReference type="Proteomes" id="UP000658320">
    <property type="component" value="Unassembled WGS sequence"/>
</dbReference>
<accession>A0A918FKN3</accession>
<dbReference type="PANTHER" id="PTHR35010">
    <property type="entry name" value="BLL4672 PROTEIN-RELATED"/>
    <property type="match status" value="1"/>
</dbReference>
<dbReference type="PANTHER" id="PTHR35010:SF2">
    <property type="entry name" value="BLL4672 PROTEIN"/>
    <property type="match status" value="1"/>
</dbReference>
<organism evidence="2 3">
    <name type="scientific">Streptomyces aurantiogriseus</name>
    <dbReference type="NCBI Taxonomy" id="66870"/>
    <lineage>
        <taxon>Bacteria</taxon>
        <taxon>Bacillati</taxon>
        <taxon>Actinomycetota</taxon>
        <taxon>Actinomycetes</taxon>
        <taxon>Kitasatosporales</taxon>
        <taxon>Streptomycetaceae</taxon>
        <taxon>Streptomyces</taxon>
    </lineage>
</organism>
<evidence type="ECO:0000313" key="3">
    <source>
        <dbReference type="Proteomes" id="UP000658320"/>
    </source>
</evidence>
<protein>
    <submittedName>
        <fullName evidence="2">Uncharacterized protein</fullName>
    </submittedName>
</protein>
<evidence type="ECO:0000256" key="1">
    <source>
        <dbReference type="SAM" id="MobiDB-lite"/>
    </source>
</evidence>